<gene>
    <name evidence="3" type="ORF">ACEZDG_29320</name>
</gene>
<evidence type="ECO:0000259" key="2">
    <source>
        <dbReference type="Pfam" id="PF13392"/>
    </source>
</evidence>
<dbReference type="EMBL" id="JBHEZX010000016">
    <property type="protein sequence ID" value="MFC1413372.1"/>
    <property type="molecule type" value="Genomic_DNA"/>
</dbReference>
<keyword evidence="4" id="KW-1185">Reference proteome</keyword>
<dbReference type="InterPro" id="IPR007630">
    <property type="entry name" value="RNA_pol_sigma70_r4"/>
</dbReference>
<evidence type="ECO:0000313" key="4">
    <source>
        <dbReference type="Proteomes" id="UP001592582"/>
    </source>
</evidence>
<protein>
    <submittedName>
        <fullName evidence="3">HNH endonuclease</fullName>
    </submittedName>
</protein>
<dbReference type="Gene3D" id="3.90.75.20">
    <property type="match status" value="1"/>
</dbReference>
<dbReference type="RefSeq" id="WP_380515122.1">
    <property type="nucleotide sequence ID" value="NZ_JBHEZX010000016.1"/>
</dbReference>
<keyword evidence="3" id="KW-0378">Hydrolase</keyword>
<evidence type="ECO:0000259" key="1">
    <source>
        <dbReference type="Pfam" id="PF04545"/>
    </source>
</evidence>
<dbReference type="Proteomes" id="UP001592582">
    <property type="component" value="Unassembled WGS sequence"/>
</dbReference>
<keyword evidence="3" id="KW-0540">Nuclease</keyword>
<keyword evidence="3" id="KW-0255">Endonuclease</keyword>
<name>A0ABV6VHZ5_9ACTN</name>
<proteinExistence type="predicted"/>
<dbReference type="InterPro" id="IPR003615">
    <property type="entry name" value="HNH_nuc"/>
</dbReference>
<dbReference type="Pfam" id="PF13392">
    <property type="entry name" value="HNH_3"/>
    <property type="match status" value="1"/>
</dbReference>
<dbReference type="Pfam" id="PF04545">
    <property type="entry name" value="Sigma70_r4"/>
    <property type="match status" value="1"/>
</dbReference>
<reference evidence="3 4" key="1">
    <citation type="submission" date="2024-09" db="EMBL/GenBank/DDBJ databases">
        <authorList>
            <person name="Lee S.D."/>
        </authorList>
    </citation>
    <scope>NUCLEOTIDE SEQUENCE [LARGE SCALE GENOMIC DNA]</scope>
    <source>
        <strain evidence="3 4">N1-1</strain>
    </source>
</reference>
<evidence type="ECO:0000313" key="3">
    <source>
        <dbReference type="EMBL" id="MFC1413372.1"/>
    </source>
</evidence>
<comment type="caution">
    <text evidence="3">The sequence shown here is derived from an EMBL/GenBank/DDBJ whole genome shotgun (WGS) entry which is preliminary data.</text>
</comment>
<accession>A0ABV6VHZ5</accession>
<feature type="domain" description="HNH nuclease" evidence="2">
    <location>
        <begin position="74"/>
        <end position="118"/>
    </location>
</feature>
<dbReference type="GO" id="GO:0004519">
    <property type="term" value="F:endonuclease activity"/>
    <property type="evidence" value="ECO:0007669"/>
    <property type="project" value="UniProtKB-KW"/>
</dbReference>
<organism evidence="3 4">
    <name type="scientific">Streptacidiphilus alkalitolerans</name>
    <dbReference type="NCBI Taxonomy" id="3342712"/>
    <lineage>
        <taxon>Bacteria</taxon>
        <taxon>Bacillati</taxon>
        <taxon>Actinomycetota</taxon>
        <taxon>Actinomycetes</taxon>
        <taxon>Kitasatosporales</taxon>
        <taxon>Streptomycetaceae</taxon>
        <taxon>Streptacidiphilus</taxon>
    </lineage>
</organism>
<dbReference type="InterPro" id="IPR044925">
    <property type="entry name" value="His-Me_finger_sf"/>
</dbReference>
<dbReference type="SUPFAM" id="SSF54060">
    <property type="entry name" value="His-Me finger endonucleases"/>
    <property type="match status" value="1"/>
</dbReference>
<feature type="domain" description="RNA polymerase sigma-70 region 4" evidence="1">
    <location>
        <begin position="135"/>
        <end position="174"/>
    </location>
</feature>
<sequence length="179" mass="19439">MDAVLRNDKTSVIGETVLRMAPILWAPGYEATNDGRILGPGSPGIGPTWLRPGISSTGYKVVGISVDGRQHMRTVHSLVCEAFHGGRPQPNYQVRHLDGDRLNNHAWSLAWGTRAENAADKQGHGTATGGPKLGEAEVIQLREAYSEGGVTYAELGQAYDIDPSTVRRIVKRTLWRNVA</sequence>